<feature type="domain" description="N-acetyltransferase" evidence="2">
    <location>
        <begin position="8"/>
        <end position="194"/>
    </location>
</feature>
<dbReference type="GO" id="GO:0016747">
    <property type="term" value="F:acyltransferase activity, transferring groups other than amino-acyl groups"/>
    <property type="evidence" value="ECO:0007669"/>
    <property type="project" value="InterPro"/>
</dbReference>
<dbReference type="InterPro" id="IPR000182">
    <property type="entry name" value="GNAT_dom"/>
</dbReference>
<dbReference type="Proteomes" id="UP000182977">
    <property type="component" value="Chromosome I"/>
</dbReference>
<dbReference type="InterPro" id="IPR016181">
    <property type="entry name" value="Acyl_CoA_acyltransferase"/>
</dbReference>
<keyword evidence="3" id="KW-0808">Transferase</keyword>
<evidence type="ECO:0000259" key="2">
    <source>
        <dbReference type="PROSITE" id="PS51186"/>
    </source>
</evidence>
<dbReference type="CDD" id="cd04301">
    <property type="entry name" value="NAT_SF"/>
    <property type="match status" value="1"/>
</dbReference>
<sequence length="209" mass="22224">MRTDTTYAPIRRIGADDHEVVADVLIEAFRDDPFVEWLFPEPTGRADRQAGYYRSLLAHPAAEAYLSGRDGAAVWIASDGDGPGTSASGSASGSAGGDLLSAVGAALAERHPSDRPHLYLPVMGVVARRRGAGLGSALLRHRLLRAAYDGVGAYLEAASPRSRALYLRHGFEDFGPPVQVAGGPPLSPMWRPATARTPSLPTQQRSTRP</sequence>
<dbReference type="Pfam" id="PF00583">
    <property type="entry name" value="Acetyltransf_1"/>
    <property type="match status" value="1"/>
</dbReference>
<dbReference type="AlphaFoldDB" id="A0A1H2KHH2"/>
<dbReference type="PANTHER" id="PTHR42791:SF1">
    <property type="entry name" value="N-ACETYLTRANSFERASE DOMAIN-CONTAINING PROTEIN"/>
    <property type="match status" value="1"/>
</dbReference>
<evidence type="ECO:0000313" key="3">
    <source>
        <dbReference type="EMBL" id="SDU68139.1"/>
    </source>
</evidence>
<dbReference type="STRING" id="419479.SAMN04488563_3842"/>
<protein>
    <submittedName>
        <fullName evidence="3">Acetyltransferase (GNAT) family protein</fullName>
    </submittedName>
</protein>
<dbReference type="Gene3D" id="3.40.630.30">
    <property type="match status" value="1"/>
</dbReference>
<dbReference type="EMBL" id="LT629791">
    <property type="protein sequence ID" value="SDU68139.1"/>
    <property type="molecule type" value="Genomic_DNA"/>
</dbReference>
<dbReference type="PROSITE" id="PS51186">
    <property type="entry name" value="GNAT"/>
    <property type="match status" value="1"/>
</dbReference>
<feature type="region of interest" description="Disordered" evidence="1">
    <location>
        <begin position="182"/>
        <end position="209"/>
    </location>
</feature>
<evidence type="ECO:0000256" key="1">
    <source>
        <dbReference type="SAM" id="MobiDB-lite"/>
    </source>
</evidence>
<organism evidence="3 4">
    <name type="scientific">Jiangella alkaliphila</name>
    <dbReference type="NCBI Taxonomy" id="419479"/>
    <lineage>
        <taxon>Bacteria</taxon>
        <taxon>Bacillati</taxon>
        <taxon>Actinomycetota</taxon>
        <taxon>Actinomycetes</taxon>
        <taxon>Jiangellales</taxon>
        <taxon>Jiangellaceae</taxon>
        <taxon>Jiangella</taxon>
    </lineage>
</organism>
<dbReference type="PANTHER" id="PTHR42791">
    <property type="entry name" value="GNAT FAMILY ACETYLTRANSFERASE"/>
    <property type="match status" value="1"/>
</dbReference>
<keyword evidence="4" id="KW-1185">Reference proteome</keyword>
<accession>A0A1H2KHH2</accession>
<evidence type="ECO:0000313" key="4">
    <source>
        <dbReference type="Proteomes" id="UP000182977"/>
    </source>
</evidence>
<reference evidence="4" key="1">
    <citation type="submission" date="2016-10" db="EMBL/GenBank/DDBJ databases">
        <authorList>
            <person name="Varghese N."/>
            <person name="Submissions S."/>
        </authorList>
    </citation>
    <scope>NUCLEOTIDE SEQUENCE [LARGE SCALE GENOMIC DNA]</scope>
    <source>
        <strain evidence="4">DSM 45079</strain>
    </source>
</reference>
<feature type="compositionally biased region" description="Polar residues" evidence="1">
    <location>
        <begin position="196"/>
        <end position="209"/>
    </location>
</feature>
<name>A0A1H2KHH2_9ACTN</name>
<dbReference type="SUPFAM" id="SSF55729">
    <property type="entry name" value="Acyl-CoA N-acyltransferases (Nat)"/>
    <property type="match status" value="1"/>
</dbReference>
<dbReference type="InterPro" id="IPR052523">
    <property type="entry name" value="Trichothecene_AcTrans"/>
</dbReference>
<proteinExistence type="predicted"/>
<gene>
    <name evidence="3" type="ORF">SAMN04488563_3842</name>
</gene>